<dbReference type="InterPro" id="IPR011650">
    <property type="entry name" value="Peptidase_M20_dimer"/>
</dbReference>
<comment type="similarity">
    <text evidence="1">Belongs to the peptidase M20 family.</text>
</comment>
<organism evidence="7 8">
    <name type="scientific">Lachnellula suecica</name>
    <dbReference type="NCBI Taxonomy" id="602035"/>
    <lineage>
        <taxon>Eukaryota</taxon>
        <taxon>Fungi</taxon>
        <taxon>Dikarya</taxon>
        <taxon>Ascomycota</taxon>
        <taxon>Pezizomycotina</taxon>
        <taxon>Leotiomycetes</taxon>
        <taxon>Helotiales</taxon>
        <taxon>Lachnaceae</taxon>
        <taxon>Lachnellula</taxon>
    </lineage>
</organism>
<dbReference type="Pfam" id="PF01546">
    <property type="entry name" value="Peptidase_M20"/>
    <property type="match status" value="1"/>
</dbReference>
<accession>A0A8T9CH31</accession>
<feature type="binding site" evidence="4">
    <location>
        <position position="158"/>
    </location>
    <ligand>
        <name>Mn(2+)</name>
        <dbReference type="ChEBI" id="CHEBI:29035"/>
        <label>2</label>
    </ligand>
</feature>
<sequence length="425" mass="46013">MRMFSEDQKAKPQLPNRESRSKSDSYEDLYKKFHSNPELSGQESATAELIAEHLRFHEAFTIHEKIGGHGIAAVLRNGPGKTILLRADIDALPILEQTDLPYASKKTQKDKNGIIRPVMHACGHDTHIVSLLAAAGHLAITRSSWSGSLVLVFQPAEENGQGAQAMVDDGLYSRFGIPIPDIVLGQHVGPFRGGNVTICNGVMLGAADSFKITFFGRGGHGSAPDKTIDPIVMASSAVLRLQTIVSREINPKEEEAVVTVGSIQAGQAENIIPDQAVMLLNIRTIDEKTREKVLASVRRIVKAEADASGAIQPPTVEQISRFPLTRNDQVSTERLIAAFEKTFGSNFDSTFPGSSASEDFSILATAIGKPYIYWAFGGIDPDIWDDAVKNGKYIAGNHTPFFAPCIQPTLKTGTDALCTAALTFF</sequence>
<comment type="similarity">
    <text evidence="2">Belongs to the peptidase M20A family.</text>
</comment>
<feature type="binding site" evidence="4">
    <location>
        <position position="187"/>
    </location>
    <ligand>
        <name>Mn(2+)</name>
        <dbReference type="ChEBI" id="CHEBI:29035"/>
        <label>2</label>
    </ligand>
</feature>
<comment type="cofactor">
    <cofactor evidence="4">
        <name>Mn(2+)</name>
        <dbReference type="ChEBI" id="CHEBI:29035"/>
    </cofactor>
    <text evidence="4">The Mn(2+) ion enhances activity.</text>
</comment>
<dbReference type="AlphaFoldDB" id="A0A8T9CH31"/>
<keyword evidence="3 7" id="KW-0378">Hydrolase</keyword>
<dbReference type="Gene3D" id="3.30.70.360">
    <property type="match status" value="1"/>
</dbReference>
<feature type="compositionally biased region" description="Basic and acidic residues" evidence="5">
    <location>
        <begin position="1"/>
        <end position="10"/>
    </location>
</feature>
<evidence type="ECO:0000256" key="4">
    <source>
        <dbReference type="PIRSR" id="PIRSR005962-1"/>
    </source>
</evidence>
<gene>
    <name evidence="7" type="primary">hipO_0</name>
    <name evidence="7" type="ORF">LSUE1_G004629</name>
</gene>
<feature type="region of interest" description="Disordered" evidence="5">
    <location>
        <begin position="1"/>
        <end position="28"/>
    </location>
</feature>
<dbReference type="Pfam" id="PF07687">
    <property type="entry name" value="M20_dimer"/>
    <property type="match status" value="1"/>
</dbReference>
<protein>
    <submittedName>
        <fullName evidence="7">Hippurate hydrolase</fullName>
    </submittedName>
</protein>
<dbReference type="SUPFAM" id="SSF53187">
    <property type="entry name" value="Zn-dependent exopeptidases"/>
    <property type="match status" value="1"/>
</dbReference>
<dbReference type="OrthoDB" id="6119954at2759"/>
<dbReference type="FunFam" id="3.30.70.360:FF:000001">
    <property type="entry name" value="N-acetyldiaminopimelate deacetylase"/>
    <property type="match status" value="1"/>
</dbReference>
<dbReference type="InterPro" id="IPR017439">
    <property type="entry name" value="Amidohydrolase"/>
</dbReference>
<feature type="compositionally biased region" description="Basic and acidic residues" evidence="5">
    <location>
        <begin position="17"/>
        <end position="28"/>
    </location>
</feature>
<dbReference type="GO" id="GO:0046872">
    <property type="term" value="F:metal ion binding"/>
    <property type="evidence" value="ECO:0007669"/>
    <property type="project" value="UniProtKB-KW"/>
</dbReference>
<feature type="domain" description="Peptidase M20 dimerisation" evidence="6">
    <location>
        <begin position="209"/>
        <end position="305"/>
    </location>
</feature>
<keyword evidence="4" id="KW-0479">Metal-binding</keyword>
<dbReference type="SUPFAM" id="SSF55031">
    <property type="entry name" value="Bacterial exopeptidase dimerisation domain"/>
    <property type="match status" value="1"/>
</dbReference>
<evidence type="ECO:0000256" key="2">
    <source>
        <dbReference type="ARBA" id="ARBA00006247"/>
    </source>
</evidence>
<evidence type="ECO:0000256" key="5">
    <source>
        <dbReference type="SAM" id="MobiDB-lite"/>
    </source>
</evidence>
<proteinExistence type="inferred from homology"/>
<keyword evidence="4" id="KW-0464">Manganese</keyword>
<dbReference type="NCBIfam" id="TIGR01891">
    <property type="entry name" value="amidohydrolases"/>
    <property type="match status" value="1"/>
</dbReference>
<dbReference type="GO" id="GO:0016787">
    <property type="term" value="F:hydrolase activity"/>
    <property type="evidence" value="ECO:0007669"/>
    <property type="project" value="UniProtKB-KW"/>
</dbReference>
<feature type="binding site" evidence="4">
    <location>
        <position position="398"/>
    </location>
    <ligand>
        <name>Mn(2+)</name>
        <dbReference type="ChEBI" id="CHEBI:29035"/>
        <label>2</label>
    </ligand>
</feature>
<evidence type="ECO:0000256" key="3">
    <source>
        <dbReference type="ARBA" id="ARBA00022801"/>
    </source>
</evidence>
<feature type="binding site" evidence="4">
    <location>
        <position position="122"/>
    </location>
    <ligand>
        <name>Mn(2+)</name>
        <dbReference type="ChEBI" id="CHEBI:29035"/>
        <label>2</label>
    </ligand>
</feature>
<dbReference type="InterPro" id="IPR036264">
    <property type="entry name" value="Bact_exopeptidase_dim_dom"/>
</dbReference>
<dbReference type="PANTHER" id="PTHR11014:SF63">
    <property type="entry name" value="METALLOPEPTIDASE, PUTATIVE (AFU_ORTHOLOGUE AFUA_6G09600)-RELATED"/>
    <property type="match status" value="1"/>
</dbReference>
<reference evidence="7 8" key="1">
    <citation type="submission" date="2018-05" db="EMBL/GenBank/DDBJ databases">
        <title>Genome sequencing and assembly of the regulated plant pathogen Lachnellula willkommii and related sister species for the development of diagnostic species identification markers.</title>
        <authorList>
            <person name="Giroux E."/>
            <person name="Bilodeau G."/>
        </authorList>
    </citation>
    <scope>NUCLEOTIDE SEQUENCE [LARGE SCALE GENOMIC DNA]</scope>
    <source>
        <strain evidence="7 8">CBS 268.59</strain>
    </source>
</reference>
<dbReference type="EMBL" id="QGMK01000373">
    <property type="protein sequence ID" value="TVY82083.1"/>
    <property type="molecule type" value="Genomic_DNA"/>
</dbReference>
<dbReference type="PANTHER" id="PTHR11014">
    <property type="entry name" value="PEPTIDASE M20 FAMILY MEMBER"/>
    <property type="match status" value="1"/>
</dbReference>
<dbReference type="Proteomes" id="UP000469558">
    <property type="component" value="Unassembled WGS sequence"/>
</dbReference>
<feature type="binding site" evidence="4">
    <location>
        <position position="124"/>
    </location>
    <ligand>
        <name>Mn(2+)</name>
        <dbReference type="ChEBI" id="CHEBI:29035"/>
        <label>2</label>
    </ligand>
</feature>
<keyword evidence="8" id="KW-1185">Reference proteome</keyword>
<name>A0A8T9CH31_9HELO</name>
<evidence type="ECO:0000313" key="8">
    <source>
        <dbReference type="Proteomes" id="UP000469558"/>
    </source>
</evidence>
<evidence type="ECO:0000259" key="6">
    <source>
        <dbReference type="Pfam" id="PF07687"/>
    </source>
</evidence>
<dbReference type="Gene3D" id="3.40.630.10">
    <property type="entry name" value="Zn peptidases"/>
    <property type="match status" value="1"/>
</dbReference>
<dbReference type="PIRSF" id="PIRSF005962">
    <property type="entry name" value="Pept_M20D_amidohydro"/>
    <property type="match status" value="1"/>
</dbReference>
<dbReference type="InterPro" id="IPR002933">
    <property type="entry name" value="Peptidase_M20"/>
</dbReference>
<evidence type="ECO:0000313" key="7">
    <source>
        <dbReference type="EMBL" id="TVY82083.1"/>
    </source>
</evidence>
<evidence type="ECO:0000256" key="1">
    <source>
        <dbReference type="ARBA" id="ARBA00006153"/>
    </source>
</evidence>
<comment type="caution">
    <text evidence="7">The sequence shown here is derived from an EMBL/GenBank/DDBJ whole genome shotgun (WGS) entry which is preliminary data.</text>
</comment>